<proteinExistence type="predicted"/>
<comment type="caution">
    <text evidence="1">The sequence shown here is derived from an EMBL/GenBank/DDBJ whole genome shotgun (WGS) entry which is preliminary data.</text>
</comment>
<organism evidence="1 2">
    <name type="scientific">Pedobacter rhodius</name>
    <dbReference type="NCBI Taxonomy" id="3004098"/>
    <lineage>
        <taxon>Bacteria</taxon>
        <taxon>Pseudomonadati</taxon>
        <taxon>Bacteroidota</taxon>
        <taxon>Sphingobacteriia</taxon>
        <taxon>Sphingobacteriales</taxon>
        <taxon>Sphingobacteriaceae</taxon>
        <taxon>Pedobacter</taxon>
    </lineage>
</organism>
<keyword evidence="2" id="KW-1185">Reference proteome</keyword>
<name>A0ABT4KWG4_9SPHI</name>
<dbReference type="Proteomes" id="UP001144341">
    <property type="component" value="Unassembled WGS sequence"/>
</dbReference>
<reference evidence="1" key="1">
    <citation type="submission" date="2022-12" db="EMBL/GenBank/DDBJ databases">
        <title>Genome sequence of SJ11.</title>
        <authorList>
            <person name="Woo H."/>
        </authorList>
    </citation>
    <scope>NUCLEOTIDE SEQUENCE</scope>
    <source>
        <strain evidence="1">SJ11</strain>
    </source>
</reference>
<evidence type="ECO:0000313" key="2">
    <source>
        <dbReference type="Proteomes" id="UP001144341"/>
    </source>
</evidence>
<gene>
    <name evidence="1" type="ORF">O0931_08135</name>
</gene>
<sequence>MLENIIYPPLAHIQDANNDTNCINGIIAMAVFCDDHEKLNYAVRAFKNEPGVDGNGLKGFHVSMLNIILIKPDLYSDA</sequence>
<accession>A0ABT4KWG4</accession>
<protein>
    <submittedName>
        <fullName evidence="1">Uncharacterized protein</fullName>
    </submittedName>
</protein>
<dbReference type="RefSeq" id="WP_269415064.1">
    <property type="nucleotide sequence ID" value="NZ_JAPWGL010000002.1"/>
</dbReference>
<dbReference type="EMBL" id="JAPWGL010000002">
    <property type="protein sequence ID" value="MCZ4223266.1"/>
    <property type="molecule type" value="Genomic_DNA"/>
</dbReference>
<evidence type="ECO:0000313" key="1">
    <source>
        <dbReference type="EMBL" id="MCZ4223266.1"/>
    </source>
</evidence>